<dbReference type="InterPro" id="IPR011333">
    <property type="entry name" value="SKP1/BTB/POZ_sf"/>
</dbReference>
<feature type="domain" description="BTB" evidence="2">
    <location>
        <begin position="174"/>
        <end position="243"/>
    </location>
</feature>
<dbReference type="Pfam" id="PF22486">
    <property type="entry name" value="MATH_2"/>
    <property type="match status" value="1"/>
</dbReference>
<feature type="domain" description="MATH" evidence="3">
    <location>
        <begin position="27"/>
        <end position="145"/>
    </location>
</feature>
<evidence type="ECO:0000259" key="3">
    <source>
        <dbReference type="PROSITE" id="PS50144"/>
    </source>
</evidence>
<evidence type="ECO:0000313" key="5">
    <source>
        <dbReference type="Proteomes" id="UP001497457"/>
    </source>
</evidence>
<evidence type="ECO:0000259" key="2">
    <source>
        <dbReference type="PROSITE" id="PS50097"/>
    </source>
</evidence>
<dbReference type="SMART" id="SM00225">
    <property type="entry name" value="BTB"/>
    <property type="match status" value="1"/>
</dbReference>
<name>A0ABC9HCJ0_9POAL</name>
<dbReference type="PANTHER" id="PTHR26379">
    <property type="entry name" value="BTB/POZ AND MATH DOMAIN-CONTAINING PROTEIN 1"/>
    <property type="match status" value="1"/>
</dbReference>
<dbReference type="EMBL" id="CAXIPR030005825">
    <property type="protein sequence ID" value="CAM0152520.1"/>
    <property type="molecule type" value="Genomic_DNA"/>
</dbReference>
<dbReference type="Gene3D" id="2.60.210.10">
    <property type="entry name" value="Apoptosis, Tumor Necrosis Factor Receptor Associated Protein 2, Chain A"/>
    <property type="match status" value="1"/>
</dbReference>
<dbReference type="AlphaFoldDB" id="A0ABC9HCJ0"/>
<evidence type="ECO:0000313" key="4">
    <source>
        <dbReference type="EMBL" id="CAM0152520.1"/>
    </source>
</evidence>
<keyword evidence="5" id="KW-1185">Reference proteome</keyword>
<organism evidence="4 5">
    <name type="scientific">Urochloa decumbens</name>
    <dbReference type="NCBI Taxonomy" id="240449"/>
    <lineage>
        <taxon>Eukaryota</taxon>
        <taxon>Viridiplantae</taxon>
        <taxon>Streptophyta</taxon>
        <taxon>Embryophyta</taxon>
        <taxon>Tracheophyta</taxon>
        <taxon>Spermatophyta</taxon>
        <taxon>Magnoliopsida</taxon>
        <taxon>Liliopsida</taxon>
        <taxon>Poales</taxon>
        <taxon>Poaceae</taxon>
        <taxon>PACMAD clade</taxon>
        <taxon>Panicoideae</taxon>
        <taxon>Panicodae</taxon>
        <taxon>Paniceae</taxon>
        <taxon>Melinidinae</taxon>
        <taxon>Urochloa</taxon>
    </lineage>
</organism>
<dbReference type="InterPro" id="IPR008974">
    <property type="entry name" value="TRAF-like"/>
</dbReference>
<dbReference type="InterPro" id="IPR002083">
    <property type="entry name" value="MATH/TRAF_dom"/>
</dbReference>
<comment type="caution">
    <text evidence="4">The sequence shown here is derived from an EMBL/GenBank/DDBJ whole genome shotgun (WGS) entry which is preliminary data.</text>
</comment>
<evidence type="ECO:0000256" key="1">
    <source>
        <dbReference type="ARBA" id="ARBA00004906"/>
    </source>
</evidence>
<dbReference type="InterPro" id="IPR000210">
    <property type="entry name" value="BTB/POZ_dom"/>
</dbReference>
<dbReference type="PANTHER" id="PTHR26379:SF187">
    <property type="entry name" value="OS07G0655300 PROTEIN"/>
    <property type="match status" value="1"/>
</dbReference>
<sequence length="320" mass="34529">MTSSPASAAPADGGSVTTTATATMAGGLHVLMTVQGYSKLKEALDDDGGIESERFRFGGHSWYIEHDPASNEDEVTVYICLDDDDGCGGDVTARYELSLLNRDGHIISSTQSFYTFTGTDDYTDAITELNASRLLGDSFQIWCDLTVVVGEIAAVAPPDMHRHLGSLLASQVGGDMTFNVGGELFTAHKCILAARSPVFMADLFGSPPGKENATHVFRINGMEPRVFKALLHFIYTDMLPEMNDEGGDGNDKVAMVQGLIVAADRYGMERLMLICGDIMCAYVDELTAVAMLKLAEKRGCHRLKKVCIKILKELLASVAP</sequence>
<accession>A0ABC9HCJ0</accession>
<dbReference type="Gene3D" id="3.30.710.10">
    <property type="entry name" value="Potassium Channel Kv1.1, Chain A"/>
    <property type="match status" value="1"/>
</dbReference>
<dbReference type="Proteomes" id="UP001497457">
    <property type="component" value="Unassembled WGS sequence"/>
</dbReference>
<dbReference type="Pfam" id="PF00651">
    <property type="entry name" value="BTB"/>
    <property type="match status" value="1"/>
</dbReference>
<dbReference type="InterPro" id="IPR045005">
    <property type="entry name" value="BPM1-6"/>
</dbReference>
<reference evidence="4" key="1">
    <citation type="submission" date="2024-10" db="EMBL/GenBank/DDBJ databases">
        <authorList>
            <person name="Ryan C."/>
        </authorList>
    </citation>
    <scope>NUCLEOTIDE SEQUENCE [LARGE SCALE GENOMIC DNA]</scope>
</reference>
<proteinExistence type="predicted"/>
<comment type="pathway">
    <text evidence="1">Protein modification; protein ubiquitination.</text>
</comment>
<dbReference type="PROSITE" id="PS50097">
    <property type="entry name" value="BTB"/>
    <property type="match status" value="1"/>
</dbReference>
<dbReference type="PROSITE" id="PS50144">
    <property type="entry name" value="MATH"/>
    <property type="match status" value="1"/>
</dbReference>
<dbReference type="CDD" id="cd00121">
    <property type="entry name" value="MATH"/>
    <property type="match status" value="1"/>
</dbReference>
<protein>
    <submittedName>
        <fullName evidence="4">Uncharacterized protein</fullName>
    </submittedName>
</protein>
<dbReference type="SUPFAM" id="SSF49599">
    <property type="entry name" value="TRAF domain-like"/>
    <property type="match status" value="1"/>
</dbReference>
<dbReference type="SUPFAM" id="SSF54695">
    <property type="entry name" value="POZ domain"/>
    <property type="match status" value="1"/>
</dbReference>
<gene>
    <name evidence="4" type="ORF">URODEC1_LOCUS125327</name>
</gene>